<reference evidence="1" key="1">
    <citation type="submission" date="2023-10" db="EMBL/GenBank/DDBJ databases">
        <title>Genome assembly of Pristionchus species.</title>
        <authorList>
            <person name="Yoshida K."/>
            <person name="Sommer R.J."/>
        </authorList>
    </citation>
    <scope>NUCLEOTIDE SEQUENCE</scope>
    <source>
        <strain evidence="1">RS5133</strain>
    </source>
</reference>
<proteinExistence type="predicted"/>
<evidence type="ECO:0000313" key="1">
    <source>
        <dbReference type="EMBL" id="GMT22117.1"/>
    </source>
</evidence>
<sequence length="74" mass="8544">SDGVERKVASAHTYFCAERLCPPPPKTIPLPPEVERYHYELEGPEIDDDDGSMVYSCPYWMHQLADWGFKDLQD</sequence>
<feature type="non-terminal residue" evidence="1">
    <location>
        <position position="1"/>
    </location>
</feature>
<comment type="caution">
    <text evidence="1">The sequence shown here is derived from an EMBL/GenBank/DDBJ whole genome shotgun (WGS) entry which is preliminary data.</text>
</comment>
<accession>A0AAV5VR20</accession>
<dbReference type="EMBL" id="BTSY01000004">
    <property type="protein sequence ID" value="GMT22117.1"/>
    <property type="molecule type" value="Genomic_DNA"/>
</dbReference>
<keyword evidence="2" id="KW-1185">Reference proteome</keyword>
<feature type="non-terminal residue" evidence="1">
    <location>
        <position position="74"/>
    </location>
</feature>
<evidence type="ECO:0000313" key="2">
    <source>
        <dbReference type="Proteomes" id="UP001432322"/>
    </source>
</evidence>
<organism evidence="1 2">
    <name type="scientific">Pristionchus fissidentatus</name>
    <dbReference type="NCBI Taxonomy" id="1538716"/>
    <lineage>
        <taxon>Eukaryota</taxon>
        <taxon>Metazoa</taxon>
        <taxon>Ecdysozoa</taxon>
        <taxon>Nematoda</taxon>
        <taxon>Chromadorea</taxon>
        <taxon>Rhabditida</taxon>
        <taxon>Rhabditina</taxon>
        <taxon>Diplogasteromorpha</taxon>
        <taxon>Diplogasteroidea</taxon>
        <taxon>Neodiplogasteridae</taxon>
        <taxon>Pristionchus</taxon>
    </lineage>
</organism>
<gene>
    <name evidence="1" type="ORF">PFISCL1PPCAC_13414</name>
</gene>
<protein>
    <submittedName>
        <fullName evidence="1">Uncharacterized protein</fullName>
    </submittedName>
</protein>
<dbReference type="AlphaFoldDB" id="A0AAV5VR20"/>
<name>A0AAV5VR20_9BILA</name>
<dbReference type="Proteomes" id="UP001432322">
    <property type="component" value="Unassembled WGS sequence"/>
</dbReference>